<organism evidence="2">
    <name type="scientific">sediment metagenome</name>
    <dbReference type="NCBI Taxonomy" id="749907"/>
    <lineage>
        <taxon>unclassified sequences</taxon>
        <taxon>metagenomes</taxon>
        <taxon>ecological metagenomes</taxon>
    </lineage>
</organism>
<protein>
    <submittedName>
        <fullName evidence="2">Protein containing Nucleotide binding protein, PINc domain</fullName>
    </submittedName>
</protein>
<dbReference type="CDD" id="cd09873">
    <property type="entry name" value="PIN_Pae0151-like"/>
    <property type="match status" value="1"/>
</dbReference>
<dbReference type="EMBL" id="ADZX01000509">
    <property type="protein sequence ID" value="EFK96340.1"/>
    <property type="molecule type" value="Genomic_DNA"/>
</dbReference>
<name>D9PJC5_9ZZZZ</name>
<feature type="domain" description="PIN" evidence="1">
    <location>
        <begin position="1"/>
        <end position="117"/>
    </location>
</feature>
<dbReference type="SMART" id="SM00670">
    <property type="entry name" value="PINc"/>
    <property type="match status" value="1"/>
</dbReference>
<dbReference type="AlphaFoldDB" id="D9PJC5"/>
<sequence length="133" mass="15438">MNLVIDANILFSLLIKEGKTIELLLDLSINLFTPEFIFTEFEKHKQEILKKTNRSEEEFDEILNILEEIITIVPSEEFKDFQEIAKGISPDPDDIMYFALALKLNCPIWTNDKKLKQQDKVKIYSTSDLAELA</sequence>
<comment type="caution">
    <text evidence="2">The sequence shown here is derived from an EMBL/GenBank/DDBJ whole genome shotgun (WGS) entry which is preliminary data.</text>
</comment>
<gene>
    <name evidence="2" type="ORF">LDC_1634</name>
</gene>
<accession>D9PJC5</accession>
<reference evidence="2" key="2">
    <citation type="journal article" date="2011" name="Microb. Ecol.">
        <title>Taxonomic and Functional Metagenomic Profiling of the Microbial Community in the Anoxic Sediment of a Sub-saline Shallow Lake (Laguna de Carrizo, Central Spain).</title>
        <authorList>
            <person name="Ferrer M."/>
            <person name="Guazzaroni M.E."/>
            <person name="Richter M."/>
            <person name="Garcia-Salamanca A."/>
            <person name="Yarza P."/>
            <person name="Suarez-Suarez A."/>
            <person name="Solano J."/>
            <person name="Alcaide M."/>
            <person name="van Dillewijn P."/>
            <person name="Molina-Henares M.A."/>
            <person name="Lopez-Cortes N."/>
            <person name="Al-Ramahi Y."/>
            <person name="Guerrero C."/>
            <person name="Acosta A."/>
            <person name="de Eugenio L.I."/>
            <person name="Martinez V."/>
            <person name="Marques S."/>
            <person name="Rojo F."/>
            <person name="Santero E."/>
            <person name="Genilloud O."/>
            <person name="Perez-Perez J."/>
            <person name="Rossello-Mora R."/>
            <person name="Ramos J.L."/>
        </authorList>
    </citation>
    <scope>NUCLEOTIDE SEQUENCE</scope>
</reference>
<dbReference type="InterPro" id="IPR029060">
    <property type="entry name" value="PIN-like_dom_sf"/>
</dbReference>
<dbReference type="NCBIfam" id="TIGR00305">
    <property type="entry name" value="putative toxin-antitoxin system toxin component, PIN family"/>
    <property type="match status" value="1"/>
</dbReference>
<dbReference type="InterPro" id="IPR044153">
    <property type="entry name" value="PIN_Pae0151-like"/>
</dbReference>
<dbReference type="Pfam" id="PF10130">
    <property type="entry name" value="PIN_2"/>
    <property type="match status" value="1"/>
</dbReference>
<proteinExistence type="predicted"/>
<dbReference type="InterPro" id="IPR002850">
    <property type="entry name" value="PIN_toxin-like"/>
</dbReference>
<evidence type="ECO:0000313" key="2">
    <source>
        <dbReference type="EMBL" id="EFK96340.1"/>
    </source>
</evidence>
<dbReference type="Gene3D" id="3.40.50.1010">
    <property type="entry name" value="5'-nuclease"/>
    <property type="match status" value="1"/>
</dbReference>
<dbReference type="InterPro" id="IPR002716">
    <property type="entry name" value="PIN_dom"/>
</dbReference>
<evidence type="ECO:0000259" key="1">
    <source>
        <dbReference type="SMART" id="SM00670"/>
    </source>
</evidence>
<reference evidence="2" key="1">
    <citation type="submission" date="2010-07" db="EMBL/GenBank/DDBJ databases">
        <authorList>
            <consortium name="CONSOLIDER consortium CSD2007-00005"/>
            <person name="Guazzaroni M.-E."/>
            <person name="Richter M."/>
            <person name="Garcia-Salamanca A."/>
            <person name="Yarza P."/>
            <person name="Ferrer M."/>
        </authorList>
    </citation>
    <scope>NUCLEOTIDE SEQUENCE</scope>
</reference>
<dbReference type="SUPFAM" id="SSF88723">
    <property type="entry name" value="PIN domain-like"/>
    <property type="match status" value="1"/>
</dbReference>